<organism evidence="2 3">
    <name type="scientific">Cetobacterium ceti</name>
    <dbReference type="NCBI Taxonomy" id="180163"/>
    <lineage>
        <taxon>Bacteria</taxon>
        <taxon>Fusobacteriati</taxon>
        <taxon>Fusobacteriota</taxon>
        <taxon>Fusobacteriia</taxon>
        <taxon>Fusobacteriales</taxon>
        <taxon>Fusobacteriaceae</taxon>
        <taxon>Cetobacterium</taxon>
    </lineage>
</organism>
<dbReference type="STRING" id="180163.SAMN02745174_00638"/>
<evidence type="ECO:0000313" key="3">
    <source>
        <dbReference type="Proteomes" id="UP000191153"/>
    </source>
</evidence>
<keyword evidence="1" id="KW-0472">Membrane</keyword>
<dbReference type="Pfam" id="PF14808">
    <property type="entry name" value="TMEM164"/>
    <property type="match status" value="1"/>
</dbReference>
<feature type="transmembrane region" description="Helical" evidence="1">
    <location>
        <begin position="38"/>
        <end position="56"/>
    </location>
</feature>
<dbReference type="Proteomes" id="UP000191153">
    <property type="component" value="Unassembled WGS sequence"/>
</dbReference>
<feature type="transmembrane region" description="Helical" evidence="1">
    <location>
        <begin position="149"/>
        <end position="168"/>
    </location>
</feature>
<dbReference type="InterPro" id="IPR011737">
    <property type="entry name" value="CHP02206_TP0381"/>
</dbReference>
<accession>A0A1T4KX98</accession>
<evidence type="ECO:0000256" key="1">
    <source>
        <dbReference type="SAM" id="Phobius"/>
    </source>
</evidence>
<feature type="transmembrane region" description="Helical" evidence="1">
    <location>
        <begin position="119"/>
        <end position="137"/>
    </location>
</feature>
<dbReference type="RefSeq" id="WP_078693171.1">
    <property type="nucleotide sequence ID" value="NZ_FUWX01000005.1"/>
</dbReference>
<evidence type="ECO:0000313" key="2">
    <source>
        <dbReference type="EMBL" id="SJZ46973.1"/>
    </source>
</evidence>
<feature type="transmembrane region" description="Helical" evidence="1">
    <location>
        <begin position="12"/>
        <end position="32"/>
    </location>
</feature>
<name>A0A1T4KX98_9FUSO</name>
<dbReference type="OrthoDB" id="9813172at2"/>
<gene>
    <name evidence="2" type="ORF">SAMN02745174_00638</name>
</gene>
<feature type="transmembrane region" description="Helical" evidence="1">
    <location>
        <begin position="195"/>
        <end position="217"/>
    </location>
</feature>
<reference evidence="2 3" key="1">
    <citation type="submission" date="2017-02" db="EMBL/GenBank/DDBJ databases">
        <authorList>
            <person name="Peterson S.W."/>
        </authorList>
    </citation>
    <scope>NUCLEOTIDE SEQUENCE [LARGE SCALE GENOMIC DNA]</scope>
    <source>
        <strain evidence="2 3">ATCC 700028</strain>
    </source>
</reference>
<protein>
    <submittedName>
        <fullName evidence="2">Conserved hypothetical integral membrane protein TIGR02206</fullName>
    </submittedName>
</protein>
<keyword evidence="1" id="KW-0812">Transmembrane</keyword>
<feature type="transmembrane region" description="Helical" evidence="1">
    <location>
        <begin position="76"/>
        <end position="99"/>
    </location>
</feature>
<proteinExistence type="predicted"/>
<dbReference type="EMBL" id="FUWX01000005">
    <property type="protein sequence ID" value="SJZ46973.1"/>
    <property type="molecule type" value="Genomic_DNA"/>
</dbReference>
<keyword evidence="3" id="KW-1185">Reference proteome</keyword>
<dbReference type="AlphaFoldDB" id="A0A1T4KX98"/>
<sequence length="227" mass="27091">MEKFLVFSSTHFYYLGGYFFLVLIGLLIASFFQNKKTVARFIAFLVLILKCSELYYRHVVFKETYITMLPLHLCNLTLIITLLAMIFQAKFLFQVVYFWAPGAIFALLTPEITYKFPNLWSISFFITHFYLIFAVFYEMIYFKFKPTKSGLIGSFIFLNIMAFIVYFINIKLGTNYLYINHLPDFKSPLNHFGPWPYYILVTEGIYLFISLIIYLPFKEKKFLRKHY</sequence>
<keyword evidence="1" id="KW-1133">Transmembrane helix</keyword>
<dbReference type="NCBIfam" id="TIGR02206">
    <property type="entry name" value="intg_mem_TP0381"/>
    <property type="match status" value="1"/>
</dbReference>